<keyword evidence="1" id="KW-1133">Transmembrane helix</keyword>
<feature type="domain" description="DUF4440" evidence="2">
    <location>
        <begin position="50"/>
        <end position="154"/>
    </location>
</feature>
<dbReference type="Proteomes" id="UP000230821">
    <property type="component" value="Unassembled WGS sequence"/>
</dbReference>
<organism evidence="3 4">
    <name type="scientific">candidate division KSB3 bacterium</name>
    <dbReference type="NCBI Taxonomy" id="2044937"/>
    <lineage>
        <taxon>Bacteria</taxon>
        <taxon>candidate division KSB3</taxon>
    </lineage>
</organism>
<dbReference type="AlphaFoldDB" id="A0A2G6KCQ0"/>
<protein>
    <recommendedName>
        <fullName evidence="2">DUF4440 domain-containing protein</fullName>
    </recommendedName>
</protein>
<proteinExistence type="predicted"/>
<evidence type="ECO:0000256" key="1">
    <source>
        <dbReference type="SAM" id="Phobius"/>
    </source>
</evidence>
<accession>A0A2G6KCQ0</accession>
<dbReference type="InterPro" id="IPR027843">
    <property type="entry name" value="DUF4440"/>
</dbReference>
<name>A0A2G6KCQ0_9BACT</name>
<evidence type="ECO:0000313" key="3">
    <source>
        <dbReference type="EMBL" id="PIE33476.1"/>
    </source>
</evidence>
<dbReference type="EMBL" id="PDSK01000098">
    <property type="protein sequence ID" value="PIE33476.1"/>
    <property type="molecule type" value="Genomic_DNA"/>
</dbReference>
<comment type="caution">
    <text evidence="3">The sequence shown here is derived from an EMBL/GenBank/DDBJ whole genome shotgun (WGS) entry which is preliminary data.</text>
</comment>
<evidence type="ECO:0000259" key="2">
    <source>
        <dbReference type="Pfam" id="PF14534"/>
    </source>
</evidence>
<reference evidence="3 4" key="1">
    <citation type="submission" date="2017-10" db="EMBL/GenBank/DDBJ databases">
        <title>Novel microbial diversity and functional potential in the marine mammal oral microbiome.</title>
        <authorList>
            <person name="Dudek N.K."/>
            <person name="Sun C.L."/>
            <person name="Burstein D."/>
            <person name="Kantor R.S."/>
            <person name="Aliaga Goltsman D.S."/>
            <person name="Bik E.M."/>
            <person name="Thomas B.C."/>
            <person name="Banfield J.F."/>
            <person name="Relman D.A."/>
        </authorList>
    </citation>
    <scope>NUCLEOTIDE SEQUENCE [LARGE SCALE GENOMIC DNA]</scope>
    <source>
        <strain evidence="3">DOLJORAL78_47_16</strain>
    </source>
</reference>
<evidence type="ECO:0000313" key="4">
    <source>
        <dbReference type="Proteomes" id="UP000230821"/>
    </source>
</evidence>
<gene>
    <name evidence="3" type="ORF">CSA56_11780</name>
</gene>
<dbReference type="Gene3D" id="3.10.450.50">
    <property type="match status" value="1"/>
</dbReference>
<dbReference type="Pfam" id="PF14534">
    <property type="entry name" value="DUF4440"/>
    <property type="match status" value="1"/>
</dbReference>
<feature type="transmembrane region" description="Helical" evidence="1">
    <location>
        <begin position="20"/>
        <end position="38"/>
    </location>
</feature>
<keyword evidence="1" id="KW-0472">Membrane</keyword>
<sequence>MDTHQTETASSERNTRITRFIVGIVSLICLIVAGYLVLRTVLSPNEKKHIHALFETRASALNQKHLSQYLSCFSQDYRSGEKTYADLQADASQWFSQFTTIQFSSTLLDLEIQQDKALATNTYSFTLTNAEGKAIEIAQKELLELRREDEGWKIVRSLSP</sequence>
<dbReference type="InterPro" id="IPR032710">
    <property type="entry name" value="NTF2-like_dom_sf"/>
</dbReference>
<dbReference type="SUPFAM" id="SSF54427">
    <property type="entry name" value="NTF2-like"/>
    <property type="match status" value="1"/>
</dbReference>
<keyword evidence="1" id="KW-0812">Transmembrane</keyword>